<dbReference type="InterPro" id="IPR002970">
    <property type="entry name" value="Tick_his-bd"/>
</dbReference>
<dbReference type="Gene3D" id="2.40.128.20">
    <property type="match status" value="1"/>
</dbReference>
<protein>
    <submittedName>
        <fullName evidence="2">Lipocalin</fullName>
    </submittedName>
</protein>
<dbReference type="GO" id="GO:0030682">
    <property type="term" value="P:symbiont-mediated perturbation of host defenses"/>
    <property type="evidence" value="ECO:0007669"/>
    <property type="project" value="InterPro"/>
</dbReference>
<dbReference type="PRINTS" id="PR01220">
    <property type="entry name" value="HISBINDING"/>
</dbReference>
<dbReference type="EMBL" id="GEDV01002185">
    <property type="protein sequence ID" value="JAP86372.1"/>
    <property type="molecule type" value="Transcribed_RNA"/>
</dbReference>
<name>A0A131Z6E9_RHIAP</name>
<dbReference type="Pfam" id="PF02098">
    <property type="entry name" value="His_binding"/>
    <property type="match status" value="1"/>
</dbReference>
<keyword evidence="1" id="KW-0732">Signal</keyword>
<evidence type="ECO:0000256" key="1">
    <source>
        <dbReference type="SAM" id="SignalP"/>
    </source>
</evidence>
<feature type="chain" id="PRO_5007286909" evidence="1">
    <location>
        <begin position="20"/>
        <end position="191"/>
    </location>
</feature>
<accession>A0A131Z6E9</accession>
<dbReference type="SUPFAM" id="SSF50814">
    <property type="entry name" value="Lipocalins"/>
    <property type="match status" value="1"/>
</dbReference>
<dbReference type="AlphaFoldDB" id="A0A131Z6E9"/>
<dbReference type="InterPro" id="IPR012674">
    <property type="entry name" value="Calycin"/>
</dbReference>
<proteinExistence type="predicted"/>
<organism evidence="2">
    <name type="scientific">Rhipicephalus appendiculatus</name>
    <name type="common">Brown ear tick</name>
    <dbReference type="NCBI Taxonomy" id="34631"/>
    <lineage>
        <taxon>Eukaryota</taxon>
        <taxon>Metazoa</taxon>
        <taxon>Ecdysozoa</taxon>
        <taxon>Arthropoda</taxon>
        <taxon>Chelicerata</taxon>
        <taxon>Arachnida</taxon>
        <taxon>Acari</taxon>
        <taxon>Parasitiformes</taxon>
        <taxon>Ixodida</taxon>
        <taxon>Ixodoidea</taxon>
        <taxon>Ixodidae</taxon>
        <taxon>Rhipicephalinae</taxon>
        <taxon>Rhipicephalus</taxon>
        <taxon>Rhipicephalus</taxon>
    </lineage>
</organism>
<feature type="signal peptide" evidence="1">
    <location>
        <begin position="1"/>
        <end position="19"/>
    </location>
</feature>
<evidence type="ECO:0000313" key="2">
    <source>
        <dbReference type="EMBL" id="JAP86372.1"/>
    </source>
</evidence>
<dbReference type="GO" id="GO:0043176">
    <property type="term" value="F:amine binding"/>
    <property type="evidence" value="ECO:0007669"/>
    <property type="project" value="InterPro"/>
</dbReference>
<reference evidence="2" key="1">
    <citation type="journal article" date="2016" name="Ticks Tick Borne Dis.">
        <title>De novo assembly and annotation of the salivary gland transcriptome of Rhipicephalus appendiculatus male and female ticks during blood feeding.</title>
        <authorList>
            <person name="de Castro M.H."/>
            <person name="de Klerk D."/>
            <person name="Pienaar R."/>
            <person name="Latif A.A."/>
            <person name="Rees D.J."/>
            <person name="Mans B.J."/>
        </authorList>
    </citation>
    <scope>NUCLEOTIDE SEQUENCE</scope>
    <source>
        <tissue evidence="2">Salivary glands</tissue>
    </source>
</reference>
<sequence>MKIVVLSLALILALSEVRGDKPVWADEAANGAHQDAWKSLKNATYEIYQLVKATFKKDPVWGDEFSCLSVLAGYENEDEKSIQAFILFLNNNDTAYQFASQKVTAVKMYGYNTENAMKYESEDGQSMTDVLAFSDEHCDVIYVPAAEGVEEGYELWVTDYKHIPATCLEKFNEYAKGMEVRDVYSSKCEIY</sequence>